<dbReference type="GO" id="GO:0016757">
    <property type="term" value="F:glycosyltransferase activity"/>
    <property type="evidence" value="ECO:0007669"/>
    <property type="project" value="InterPro"/>
</dbReference>
<dbReference type="PANTHER" id="PTHR12526">
    <property type="entry name" value="GLYCOSYLTRANSFERASE"/>
    <property type="match status" value="1"/>
</dbReference>
<proteinExistence type="predicted"/>
<dbReference type="EMBL" id="FOCL01000006">
    <property type="protein sequence ID" value="SEO26758.1"/>
    <property type="molecule type" value="Genomic_DNA"/>
</dbReference>
<name>A0A1H8NB67_9SPHI</name>
<dbReference type="RefSeq" id="WP_091213608.1">
    <property type="nucleotide sequence ID" value="NZ_FOCL01000006.1"/>
</dbReference>
<evidence type="ECO:0000313" key="4">
    <source>
        <dbReference type="Proteomes" id="UP000198942"/>
    </source>
</evidence>
<organism evidence="3 4">
    <name type="scientific">Mucilaginibacter gossypiicola</name>
    <dbReference type="NCBI Taxonomy" id="551995"/>
    <lineage>
        <taxon>Bacteria</taxon>
        <taxon>Pseudomonadati</taxon>
        <taxon>Bacteroidota</taxon>
        <taxon>Sphingobacteriia</taxon>
        <taxon>Sphingobacteriales</taxon>
        <taxon>Sphingobacteriaceae</taxon>
        <taxon>Mucilaginibacter</taxon>
    </lineage>
</organism>
<dbReference type="Pfam" id="PF00534">
    <property type="entry name" value="Glycos_transf_1"/>
    <property type="match status" value="1"/>
</dbReference>
<gene>
    <name evidence="3" type="ORF">SAMN05192574_106341</name>
</gene>
<dbReference type="Pfam" id="PF13439">
    <property type="entry name" value="Glyco_transf_4"/>
    <property type="match status" value="1"/>
</dbReference>
<dbReference type="InterPro" id="IPR001296">
    <property type="entry name" value="Glyco_trans_1"/>
</dbReference>
<dbReference type="InterPro" id="IPR028098">
    <property type="entry name" value="Glyco_trans_4-like_N"/>
</dbReference>
<evidence type="ECO:0000313" key="3">
    <source>
        <dbReference type="EMBL" id="SEO26758.1"/>
    </source>
</evidence>
<dbReference type="AlphaFoldDB" id="A0A1H8NB67"/>
<dbReference type="Gene3D" id="3.40.50.2000">
    <property type="entry name" value="Glycogen Phosphorylase B"/>
    <property type="match status" value="2"/>
</dbReference>
<evidence type="ECO:0000259" key="2">
    <source>
        <dbReference type="Pfam" id="PF13439"/>
    </source>
</evidence>
<evidence type="ECO:0000259" key="1">
    <source>
        <dbReference type="Pfam" id="PF00534"/>
    </source>
</evidence>
<accession>A0A1H8NB67</accession>
<keyword evidence="3" id="KW-0808">Transferase</keyword>
<sequence>MEKKIKVLNVLGGLTAGGVETWLYNVLGQVDFNKYQIDFMTFSDKKGVYDDLVTAMGCKVYYQPKTKNVLKVAQYYIKTVKENGYDIVHCHRHLLCGLFFIFNRFTKAQFIAHSHNTSTDSKLFIFKYFSKASRAIIKKVKYKLACSEDASIALFDKVETIIDYGIDTSKFVLETPKNQELLKLFNLDAGNIIIGHVGRFTEQKNHTFIIEIARKIVAQNPNYHFVFIGDGILEEQIRQSIIGGGLQNNVHMAGTRTDVNKFMSGLFDMFLFPSLYEGLGIVLLEAQSAGLPVIFTDVIPQRVDVIATLVNRISLDKGADFWANHILNEVKIPSAAERRNYHEEFNNSEYSIKKSAAKLLDFYKNIISQG</sequence>
<keyword evidence="4" id="KW-1185">Reference proteome</keyword>
<reference evidence="4" key="1">
    <citation type="submission" date="2016-10" db="EMBL/GenBank/DDBJ databases">
        <authorList>
            <person name="Varghese N."/>
            <person name="Submissions S."/>
        </authorList>
    </citation>
    <scope>NUCLEOTIDE SEQUENCE [LARGE SCALE GENOMIC DNA]</scope>
    <source>
        <strain evidence="4">Gh-48</strain>
    </source>
</reference>
<protein>
    <submittedName>
        <fullName evidence="3">Glycosyltransferase involved in cell wall bisynthesis</fullName>
    </submittedName>
</protein>
<dbReference type="Proteomes" id="UP000198942">
    <property type="component" value="Unassembled WGS sequence"/>
</dbReference>
<dbReference type="PANTHER" id="PTHR12526:SF630">
    <property type="entry name" value="GLYCOSYLTRANSFERASE"/>
    <property type="match status" value="1"/>
</dbReference>
<feature type="domain" description="Glycosyltransferase subfamily 4-like N-terminal" evidence="2">
    <location>
        <begin position="17"/>
        <end position="154"/>
    </location>
</feature>
<feature type="domain" description="Glycosyl transferase family 1" evidence="1">
    <location>
        <begin position="186"/>
        <end position="330"/>
    </location>
</feature>
<dbReference type="OrthoDB" id="9811239at2"/>
<dbReference type="SUPFAM" id="SSF53756">
    <property type="entry name" value="UDP-Glycosyltransferase/glycogen phosphorylase"/>
    <property type="match status" value="1"/>
</dbReference>
<dbReference type="STRING" id="551995.SAMN05192574_106341"/>